<evidence type="ECO:0000256" key="5">
    <source>
        <dbReference type="ARBA" id="ARBA00023316"/>
    </source>
</evidence>
<dbReference type="Gene3D" id="3.40.80.10">
    <property type="entry name" value="Peptidoglycan recognition protein-like"/>
    <property type="match status" value="1"/>
</dbReference>
<evidence type="ECO:0000256" key="1">
    <source>
        <dbReference type="ARBA" id="ARBA00001561"/>
    </source>
</evidence>
<dbReference type="EC" id="3.5.1.28" evidence="3"/>
<dbReference type="InterPro" id="IPR051206">
    <property type="entry name" value="NAMLAA_amidase_2"/>
</dbReference>
<evidence type="ECO:0000256" key="3">
    <source>
        <dbReference type="ARBA" id="ARBA00011901"/>
    </source>
</evidence>
<dbReference type="GO" id="GO:0009253">
    <property type="term" value="P:peptidoglycan catabolic process"/>
    <property type="evidence" value="ECO:0007669"/>
    <property type="project" value="InterPro"/>
</dbReference>
<keyword evidence="4" id="KW-0378">Hydrolase</keyword>
<reference evidence="7 8" key="1">
    <citation type="submission" date="2017-05" db="EMBL/GenBank/DDBJ databases">
        <title>Genome sequence of Candidatus Fukatsuia symbiotica and Candidatus Hamiltonella defensa from Acyrthosiphon pisum strain 5D.</title>
        <authorList>
            <person name="Patel V.A."/>
            <person name="Chevignon G."/>
            <person name="Russell J.A."/>
            <person name="Oliver K.M."/>
        </authorList>
    </citation>
    <scope>NUCLEOTIDE SEQUENCE [LARGE SCALE GENOMIC DNA]</scope>
    <source>
        <strain evidence="7 8">5D</strain>
    </source>
</reference>
<dbReference type="Pfam" id="PF01510">
    <property type="entry name" value="Amidase_2"/>
    <property type="match status" value="1"/>
</dbReference>
<dbReference type="RefSeq" id="WP_072549702.1">
    <property type="nucleotide sequence ID" value="NZ_CP021659.1"/>
</dbReference>
<feature type="domain" description="N-acetylmuramoyl-L-alanine amidase" evidence="6">
    <location>
        <begin position="11"/>
        <end position="161"/>
    </location>
</feature>
<evidence type="ECO:0000259" key="6">
    <source>
        <dbReference type="SMART" id="SM00644"/>
    </source>
</evidence>
<sequence>MIAIDNNSYRSKGFNSRKGSQVRFLVMHYTASNFLASVSALTGQSVSVHYLVPNPVDPTYISTRFKELKIFNLVDEKERAWHAGVSAWENHTNLNNSTIGIEIVNEASEIRGVFTFLPYNDAQIEAVKQLALSILQRYPDISPTHVVGHSDISLGRKSDPGATFPWFKLYEAGIGAWHDATTKCQYIDQYRKTSPSKETTLALFKKYGYNVSQATTPEGFKALVRAFQLHFRPYNYDGVMDIETSAILAALVEKYFPQPRD</sequence>
<dbReference type="PANTHER" id="PTHR30417">
    <property type="entry name" value="N-ACETYLMURAMOYL-L-ALANINE AMIDASE AMID"/>
    <property type="match status" value="1"/>
</dbReference>
<dbReference type="GO" id="GO:0008745">
    <property type="term" value="F:N-acetylmuramoyl-L-alanine amidase activity"/>
    <property type="evidence" value="ECO:0007669"/>
    <property type="project" value="UniProtKB-EC"/>
</dbReference>
<organism evidence="7 8">
    <name type="scientific">Candidatus Fukatsuia symbiotica</name>
    <dbReference type="NCBI Taxonomy" id="1878942"/>
    <lineage>
        <taxon>Bacteria</taxon>
        <taxon>Pseudomonadati</taxon>
        <taxon>Pseudomonadota</taxon>
        <taxon>Gammaproteobacteria</taxon>
        <taxon>Enterobacterales</taxon>
        <taxon>Yersiniaceae</taxon>
        <taxon>Candidatus Fukatsuia</taxon>
    </lineage>
</organism>
<dbReference type="GO" id="GO:0009254">
    <property type="term" value="P:peptidoglycan turnover"/>
    <property type="evidence" value="ECO:0007669"/>
    <property type="project" value="TreeGrafter"/>
</dbReference>
<evidence type="ECO:0000313" key="8">
    <source>
        <dbReference type="Proteomes" id="UP000261875"/>
    </source>
</evidence>
<evidence type="ECO:0000256" key="4">
    <source>
        <dbReference type="ARBA" id="ARBA00022801"/>
    </source>
</evidence>
<dbReference type="InterPro" id="IPR036505">
    <property type="entry name" value="Amidase/PGRP_sf"/>
</dbReference>
<dbReference type="SUPFAM" id="SSF47090">
    <property type="entry name" value="PGBD-like"/>
    <property type="match status" value="1"/>
</dbReference>
<comment type="catalytic activity">
    <reaction evidence="1">
        <text>Hydrolyzes the link between N-acetylmuramoyl residues and L-amino acid residues in certain cell-wall glycopeptides.</text>
        <dbReference type="EC" id="3.5.1.28"/>
    </reaction>
</comment>
<dbReference type="SUPFAM" id="SSF55846">
    <property type="entry name" value="N-acetylmuramoyl-L-alanine amidase-like"/>
    <property type="match status" value="1"/>
</dbReference>
<dbReference type="InterPro" id="IPR036366">
    <property type="entry name" value="PGBDSf"/>
</dbReference>
<dbReference type="PANTHER" id="PTHR30417:SF12">
    <property type="entry name" value="N-ACETYLMURAMOYL-L-ALANINE AMIDASE"/>
    <property type="match status" value="1"/>
</dbReference>
<dbReference type="Proteomes" id="UP000261875">
    <property type="component" value="Chromosome"/>
</dbReference>
<proteinExistence type="inferred from homology"/>
<dbReference type="FunFam" id="3.40.80.10:FF:000003">
    <property type="entry name" value="N-acetylmuramoyl-L-alanine amidase"/>
    <property type="match status" value="1"/>
</dbReference>
<dbReference type="AlphaFoldDB" id="A0A2U8I5N2"/>
<keyword evidence="8" id="KW-1185">Reference proteome</keyword>
<evidence type="ECO:0000313" key="7">
    <source>
        <dbReference type="EMBL" id="AWK14440.1"/>
    </source>
</evidence>
<dbReference type="GO" id="GO:0019867">
    <property type="term" value="C:outer membrane"/>
    <property type="evidence" value="ECO:0007669"/>
    <property type="project" value="TreeGrafter"/>
</dbReference>
<comment type="similarity">
    <text evidence="2">Belongs to the N-acetylmuramoyl-L-alanine amidase 2 family.</text>
</comment>
<accession>A0A2U8I5N2</accession>
<gene>
    <name evidence="7" type="ORF">CCS41_08065</name>
</gene>
<dbReference type="OrthoDB" id="9794842at2"/>
<name>A0A2U8I5N2_9GAMM</name>
<dbReference type="SMART" id="SM00644">
    <property type="entry name" value="Ami_2"/>
    <property type="match status" value="1"/>
</dbReference>
<dbReference type="InterPro" id="IPR002502">
    <property type="entry name" value="Amidase_domain"/>
</dbReference>
<keyword evidence="5" id="KW-0961">Cell wall biogenesis/degradation</keyword>
<dbReference type="EMBL" id="CP021659">
    <property type="protein sequence ID" value="AWK14440.1"/>
    <property type="molecule type" value="Genomic_DNA"/>
</dbReference>
<protein>
    <recommendedName>
        <fullName evidence="3">N-acetylmuramoyl-L-alanine amidase</fullName>
        <ecNumber evidence="3">3.5.1.28</ecNumber>
    </recommendedName>
</protein>
<dbReference type="Gene3D" id="1.10.101.10">
    <property type="entry name" value="PGBD-like superfamily/PGBD"/>
    <property type="match status" value="1"/>
</dbReference>
<dbReference type="GO" id="GO:0071555">
    <property type="term" value="P:cell wall organization"/>
    <property type="evidence" value="ECO:0007669"/>
    <property type="project" value="UniProtKB-KW"/>
</dbReference>
<dbReference type="InterPro" id="IPR036365">
    <property type="entry name" value="PGBD-like_sf"/>
</dbReference>
<dbReference type="CDD" id="cd06583">
    <property type="entry name" value="PGRP"/>
    <property type="match status" value="1"/>
</dbReference>
<dbReference type="STRING" id="1878942.GCA_900128755_00782"/>
<evidence type="ECO:0000256" key="2">
    <source>
        <dbReference type="ARBA" id="ARBA00007553"/>
    </source>
</evidence>
<dbReference type="KEGG" id="fsm:CCS41_08065"/>